<keyword evidence="1" id="KW-0812">Transmembrane</keyword>
<feature type="transmembrane region" description="Helical" evidence="1">
    <location>
        <begin position="130"/>
        <end position="150"/>
    </location>
</feature>
<dbReference type="Proteomes" id="UP001602287">
    <property type="component" value="Unassembled WGS sequence"/>
</dbReference>
<proteinExistence type="predicted"/>
<name>A0ABW6VN78_9ACTN</name>
<evidence type="ECO:0000256" key="1">
    <source>
        <dbReference type="SAM" id="Phobius"/>
    </source>
</evidence>
<reference evidence="2 3" key="1">
    <citation type="submission" date="2024-10" db="EMBL/GenBank/DDBJ databases">
        <title>The Natural Products Discovery Center: Release of the First 8490 Sequenced Strains for Exploring Actinobacteria Biosynthetic Diversity.</title>
        <authorList>
            <person name="Kalkreuter E."/>
            <person name="Kautsar S.A."/>
            <person name="Yang D."/>
            <person name="Bader C.D."/>
            <person name="Teijaro C.N."/>
            <person name="Fluegel L."/>
            <person name="Davis C.M."/>
            <person name="Simpson J.R."/>
            <person name="Lauterbach L."/>
            <person name="Steele A.D."/>
            <person name="Gui C."/>
            <person name="Meng S."/>
            <person name="Li G."/>
            <person name="Viehrig K."/>
            <person name="Ye F."/>
            <person name="Su P."/>
            <person name="Kiefer A.F."/>
            <person name="Nichols A."/>
            <person name="Cepeda A.J."/>
            <person name="Yan W."/>
            <person name="Fan B."/>
            <person name="Jiang Y."/>
            <person name="Adhikari A."/>
            <person name="Zheng C.-J."/>
            <person name="Schuster L."/>
            <person name="Cowan T.M."/>
            <person name="Smanski M.J."/>
            <person name="Chevrette M.G."/>
            <person name="De Carvalho L.P.S."/>
            <person name="Shen B."/>
        </authorList>
    </citation>
    <scope>NUCLEOTIDE SEQUENCE [LARGE SCALE GENOMIC DNA]</scope>
    <source>
        <strain evidence="2 3">NPDC000140</strain>
    </source>
</reference>
<gene>
    <name evidence="2" type="ORF">ACFY3B_03585</name>
</gene>
<dbReference type="GeneID" id="95370242"/>
<feature type="transmembrane region" description="Helical" evidence="1">
    <location>
        <begin position="76"/>
        <end position="97"/>
    </location>
</feature>
<dbReference type="RefSeq" id="WP_357637772.1">
    <property type="nucleotide sequence ID" value="NZ_JBEZFX010000006.1"/>
</dbReference>
<keyword evidence="3" id="KW-1185">Reference proteome</keyword>
<organism evidence="2 3">
    <name type="scientific">Micromonospora parva</name>
    <dbReference type="NCBI Taxonomy" id="1464048"/>
    <lineage>
        <taxon>Bacteria</taxon>
        <taxon>Bacillati</taxon>
        <taxon>Actinomycetota</taxon>
        <taxon>Actinomycetes</taxon>
        <taxon>Micromonosporales</taxon>
        <taxon>Micromonosporaceae</taxon>
        <taxon>Micromonospora</taxon>
    </lineage>
</organism>
<evidence type="ECO:0000313" key="3">
    <source>
        <dbReference type="Proteomes" id="UP001602287"/>
    </source>
</evidence>
<dbReference type="EMBL" id="JBIAZM010000001">
    <property type="protein sequence ID" value="MFF5198671.1"/>
    <property type="molecule type" value="Genomic_DNA"/>
</dbReference>
<comment type="caution">
    <text evidence="2">The sequence shown here is derived from an EMBL/GenBank/DDBJ whole genome shotgun (WGS) entry which is preliminary data.</text>
</comment>
<sequence length="167" mass="18502">MTTPDTDATVPDAATATPPQVRRMIVLMLANLALSALLAGLMLVFQEHLLDYQLTHLDVPAGTDLVTAREELRSSVWSRVLPVALVALAYLVVMGGLRSGRRKAYRQVIFISMIVLLGTGLTLFQPFPWWVRAVNVAKALVVVALLFLATRPEVRSWFRRDQPPRVG</sequence>
<keyword evidence="1" id="KW-1133">Transmembrane helix</keyword>
<feature type="transmembrane region" description="Helical" evidence="1">
    <location>
        <begin position="25"/>
        <end position="45"/>
    </location>
</feature>
<protein>
    <submittedName>
        <fullName evidence="2">Uncharacterized protein</fullName>
    </submittedName>
</protein>
<keyword evidence="1" id="KW-0472">Membrane</keyword>
<accession>A0ABW6VN78</accession>
<feature type="transmembrane region" description="Helical" evidence="1">
    <location>
        <begin position="104"/>
        <end position="124"/>
    </location>
</feature>
<evidence type="ECO:0000313" key="2">
    <source>
        <dbReference type="EMBL" id="MFF5198671.1"/>
    </source>
</evidence>